<evidence type="ECO:0000256" key="1">
    <source>
        <dbReference type="ARBA" id="ARBA00022448"/>
    </source>
</evidence>
<dbReference type="InterPro" id="IPR015854">
    <property type="entry name" value="ABC_transpr_LolD-like"/>
</dbReference>
<dbReference type="eggNOG" id="arCOG00922">
    <property type="taxonomic scope" value="Archaea"/>
</dbReference>
<dbReference type="GO" id="GO:0005524">
    <property type="term" value="F:ATP binding"/>
    <property type="evidence" value="ECO:0007669"/>
    <property type="project" value="UniProtKB-KW"/>
</dbReference>
<dbReference type="PANTHER" id="PTHR24220:SF685">
    <property type="entry name" value="ABC TRANSPORTER RELATED"/>
    <property type="match status" value="1"/>
</dbReference>
<dbReference type="GO" id="GO:0022857">
    <property type="term" value="F:transmembrane transporter activity"/>
    <property type="evidence" value="ECO:0007669"/>
    <property type="project" value="TreeGrafter"/>
</dbReference>
<evidence type="ECO:0000313" key="5">
    <source>
        <dbReference type="EMBL" id="ELY61137.1"/>
    </source>
</evidence>
<dbReference type="Proteomes" id="UP000011602">
    <property type="component" value="Unassembled WGS sequence"/>
</dbReference>
<accession>L9XHQ8</accession>
<sequence length="241" mass="25846">MTDARHAPDDPDAATVAVRCSKLTHDYGATAGSDRSVTALRNVSLEIRANEITALTGPSGSGKSTLLHALAGLLTPTEGTIEFDDTDLTDLSDAERTRLRRREIGFVFQSFHLLPALTARANVALPLVPLGYAKADRRDRATKLLAQVDLGDRATHKPAELSGGERQRVAIARALATEPELVLADEPTGELDTETGQQILNRLAAVADDRTVVLATHDERALEVADRVVRLVDGTVTDDGR</sequence>
<keyword evidence="2" id="KW-0547">Nucleotide-binding</keyword>
<dbReference type="InterPro" id="IPR017871">
    <property type="entry name" value="ABC_transporter-like_CS"/>
</dbReference>
<dbReference type="OrthoDB" id="302885at2157"/>
<evidence type="ECO:0000313" key="6">
    <source>
        <dbReference type="Proteomes" id="UP000011602"/>
    </source>
</evidence>
<dbReference type="STRING" id="1227499.C493_03425"/>
<dbReference type="FunFam" id="3.40.50.300:FF:000032">
    <property type="entry name" value="Export ABC transporter ATP-binding protein"/>
    <property type="match status" value="1"/>
</dbReference>
<dbReference type="PANTHER" id="PTHR24220">
    <property type="entry name" value="IMPORT ATP-BINDING PROTEIN"/>
    <property type="match status" value="1"/>
</dbReference>
<reference evidence="5 6" key="1">
    <citation type="journal article" date="2014" name="PLoS Genet.">
        <title>Phylogenetically driven sequencing of extremely halophilic archaea reveals strategies for static and dynamic osmo-response.</title>
        <authorList>
            <person name="Becker E.A."/>
            <person name="Seitzer P.M."/>
            <person name="Tritt A."/>
            <person name="Larsen D."/>
            <person name="Krusor M."/>
            <person name="Yao A.I."/>
            <person name="Wu D."/>
            <person name="Madern D."/>
            <person name="Eisen J.A."/>
            <person name="Darling A.E."/>
            <person name="Facciotti M.T."/>
        </authorList>
    </citation>
    <scope>NUCLEOTIDE SEQUENCE [LARGE SCALE GENOMIC DNA]</scope>
    <source>
        <strain evidence="5 6">JCM 12255</strain>
    </source>
</reference>
<dbReference type="InterPro" id="IPR003439">
    <property type="entry name" value="ABC_transporter-like_ATP-bd"/>
</dbReference>
<dbReference type="PATRIC" id="fig|1227499.3.peg.708"/>
<dbReference type="RefSeq" id="WP_007257995.1">
    <property type="nucleotide sequence ID" value="NZ_AOHZ01000015.1"/>
</dbReference>
<keyword evidence="1" id="KW-0813">Transport</keyword>
<dbReference type="GO" id="GO:0005886">
    <property type="term" value="C:plasma membrane"/>
    <property type="evidence" value="ECO:0007669"/>
    <property type="project" value="TreeGrafter"/>
</dbReference>
<dbReference type="Pfam" id="PF00005">
    <property type="entry name" value="ABC_tran"/>
    <property type="match status" value="1"/>
</dbReference>
<evidence type="ECO:0000259" key="4">
    <source>
        <dbReference type="PROSITE" id="PS50893"/>
    </source>
</evidence>
<dbReference type="SUPFAM" id="SSF52540">
    <property type="entry name" value="P-loop containing nucleoside triphosphate hydrolases"/>
    <property type="match status" value="1"/>
</dbReference>
<dbReference type="GO" id="GO:0098796">
    <property type="term" value="C:membrane protein complex"/>
    <property type="evidence" value="ECO:0007669"/>
    <property type="project" value="UniProtKB-ARBA"/>
</dbReference>
<organism evidence="5 6">
    <name type="scientific">Natronolimnohabitans innermongolicus JCM 12255</name>
    <dbReference type="NCBI Taxonomy" id="1227499"/>
    <lineage>
        <taxon>Archaea</taxon>
        <taxon>Methanobacteriati</taxon>
        <taxon>Methanobacteriota</taxon>
        <taxon>Stenosarchaea group</taxon>
        <taxon>Halobacteria</taxon>
        <taxon>Halobacteriales</taxon>
        <taxon>Natrialbaceae</taxon>
        <taxon>Natronolimnohabitans</taxon>
    </lineage>
</organism>
<dbReference type="AlphaFoldDB" id="L9XHQ8"/>
<feature type="domain" description="ABC transporter" evidence="4">
    <location>
        <begin position="18"/>
        <end position="241"/>
    </location>
</feature>
<dbReference type="InterPro" id="IPR003593">
    <property type="entry name" value="AAA+_ATPase"/>
</dbReference>
<dbReference type="PROSITE" id="PS00211">
    <property type="entry name" value="ABC_TRANSPORTER_1"/>
    <property type="match status" value="1"/>
</dbReference>
<dbReference type="InterPro" id="IPR017911">
    <property type="entry name" value="MacB-like_ATP-bd"/>
</dbReference>
<dbReference type="PROSITE" id="PS50893">
    <property type="entry name" value="ABC_TRANSPORTER_2"/>
    <property type="match status" value="1"/>
</dbReference>
<dbReference type="CDD" id="cd03255">
    <property type="entry name" value="ABC_MJ0796_LolCDE_FtsE"/>
    <property type="match status" value="1"/>
</dbReference>
<evidence type="ECO:0000256" key="3">
    <source>
        <dbReference type="ARBA" id="ARBA00022840"/>
    </source>
</evidence>
<dbReference type="SMART" id="SM00382">
    <property type="entry name" value="AAA"/>
    <property type="match status" value="1"/>
</dbReference>
<keyword evidence="6" id="KW-1185">Reference proteome</keyword>
<evidence type="ECO:0000256" key="2">
    <source>
        <dbReference type="ARBA" id="ARBA00022741"/>
    </source>
</evidence>
<dbReference type="GO" id="GO:0016887">
    <property type="term" value="F:ATP hydrolysis activity"/>
    <property type="evidence" value="ECO:0007669"/>
    <property type="project" value="InterPro"/>
</dbReference>
<dbReference type="InterPro" id="IPR027417">
    <property type="entry name" value="P-loop_NTPase"/>
</dbReference>
<proteinExistence type="predicted"/>
<dbReference type="EMBL" id="AOHZ01000015">
    <property type="protein sequence ID" value="ELY61137.1"/>
    <property type="molecule type" value="Genomic_DNA"/>
</dbReference>
<comment type="caution">
    <text evidence="5">The sequence shown here is derived from an EMBL/GenBank/DDBJ whole genome shotgun (WGS) entry which is preliminary data.</text>
</comment>
<keyword evidence="3" id="KW-0067">ATP-binding</keyword>
<dbReference type="Gene3D" id="3.40.50.300">
    <property type="entry name" value="P-loop containing nucleotide triphosphate hydrolases"/>
    <property type="match status" value="1"/>
</dbReference>
<protein>
    <submittedName>
        <fullName evidence="5">ABC transporter-related protein</fullName>
    </submittedName>
</protein>
<gene>
    <name evidence="5" type="ORF">C493_03425</name>
</gene>
<name>L9XHQ8_9EURY</name>